<name>A0ABX5NT43_9HYPH</name>
<keyword evidence="2" id="KW-1185">Reference proteome</keyword>
<proteinExistence type="predicted"/>
<dbReference type="Proteomes" id="UP000247536">
    <property type="component" value="Unassembled WGS sequence"/>
</dbReference>
<reference evidence="1 2" key="1">
    <citation type="submission" date="2018-06" db="EMBL/GenBank/DDBJ databases">
        <title>Rhizobium wuzhouense sp. nov., isolated from roots of Oryza officinalis.</title>
        <authorList>
            <person name="Yuan T."/>
        </authorList>
    </citation>
    <scope>NUCLEOTIDE SEQUENCE [LARGE SCALE GENOMIC DNA]</scope>
    <source>
        <strain evidence="1 2">W44</strain>
    </source>
</reference>
<dbReference type="EMBL" id="QJRY01000003">
    <property type="protein sequence ID" value="PYB74207.1"/>
    <property type="molecule type" value="Genomic_DNA"/>
</dbReference>
<comment type="caution">
    <text evidence="1">The sequence shown here is derived from an EMBL/GenBank/DDBJ whole genome shotgun (WGS) entry which is preliminary data.</text>
</comment>
<accession>A0ABX5NT43</accession>
<protein>
    <submittedName>
        <fullName evidence="1">Uncharacterized protein</fullName>
    </submittedName>
</protein>
<organism evidence="1 2">
    <name type="scientific">Rhizobium wuzhouense</name>
    <dbReference type="NCBI Taxonomy" id="1986026"/>
    <lineage>
        <taxon>Bacteria</taxon>
        <taxon>Pseudomonadati</taxon>
        <taxon>Pseudomonadota</taxon>
        <taxon>Alphaproteobacteria</taxon>
        <taxon>Hyphomicrobiales</taxon>
        <taxon>Rhizobiaceae</taxon>
        <taxon>Rhizobium/Agrobacterium group</taxon>
        <taxon>Rhizobium</taxon>
    </lineage>
</organism>
<sequence>MENDIISGHRCCSLGLLQFPDHAWTEIAKRLLVGNSTIERTKVMAEIRMRTESINEHLSDMSGPFVRPCFLRQFRFRAAYVQI</sequence>
<evidence type="ECO:0000313" key="2">
    <source>
        <dbReference type="Proteomes" id="UP000247536"/>
    </source>
</evidence>
<evidence type="ECO:0000313" key="1">
    <source>
        <dbReference type="EMBL" id="PYB74207.1"/>
    </source>
</evidence>
<gene>
    <name evidence="1" type="ORF">DMY87_10995</name>
</gene>